<name>A0AAE1QJC1_9EUCA</name>
<keyword evidence="5" id="KW-1185">Reference proteome</keyword>
<sequence>MFRFIVLAVAVAVVAADTYKPIPILKDDRTQNAYGEYSFDFETGNGIARNEQGYQQDGQENSGAWRYLVKEDGLCTSHPDLDIIAYVHSAPEKVDNRQLIRNTWGNTSSPWENTQTHNIMFRFIVLAVAVAVVAADTYKPIPILKDDRTQNAYGEYSFDFETGNGIARNEQGYQQDGQENSGAWSYTAPEGDQIALSFTSGAGGYQPQGAHLPTPPPLPYERNGN</sequence>
<protein>
    <submittedName>
        <fullName evidence="4">Uncharacterized protein</fullName>
    </submittedName>
</protein>
<feature type="signal peptide" evidence="3">
    <location>
        <begin position="1"/>
        <end position="16"/>
    </location>
</feature>
<gene>
    <name evidence="4" type="ORF">Pmani_003251</name>
</gene>
<comment type="caution">
    <text evidence="4">The sequence shown here is derived from an EMBL/GenBank/DDBJ whole genome shotgun (WGS) entry which is preliminary data.</text>
</comment>
<evidence type="ECO:0000256" key="2">
    <source>
        <dbReference type="SAM" id="MobiDB-lite"/>
    </source>
</evidence>
<evidence type="ECO:0000313" key="4">
    <source>
        <dbReference type="EMBL" id="KAK4326217.1"/>
    </source>
</evidence>
<organism evidence="4 5">
    <name type="scientific">Petrolisthes manimaculis</name>
    <dbReference type="NCBI Taxonomy" id="1843537"/>
    <lineage>
        <taxon>Eukaryota</taxon>
        <taxon>Metazoa</taxon>
        <taxon>Ecdysozoa</taxon>
        <taxon>Arthropoda</taxon>
        <taxon>Crustacea</taxon>
        <taxon>Multicrustacea</taxon>
        <taxon>Malacostraca</taxon>
        <taxon>Eumalacostraca</taxon>
        <taxon>Eucarida</taxon>
        <taxon>Decapoda</taxon>
        <taxon>Pleocyemata</taxon>
        <taxon>Anomura</taxon>
        <taxon>Galatheoidea</taxon>
        <taxon>Porcellanidae</taxon>
        <taxon>Petrolisthes</taxon>
    </lineage>
</organism>
<keyword evidence="3" id="KW-0732">Signal</keyword>
<dbReference type="EMBL" id="JAWZYT010000233">
    <property type="protein sequence ID" value="KAK4326217.1"/>
    <property type="molecule type" value="Genomic_DNA"/>
</dbReference>
<feature type="chain" id="PRO_5042263422" evidence="3">
    <location>
        <begin position="17"/>
        <end position="225"/>
    </location>
</feature>
<evidence type="ECO:0000256" key="3">
    <source>
        <dbReference type="SAM" id="SignalP"/>
    </source>
</evidence>
<proteinExistence type="predicted"/>
<evidence type="ECO:0000256" key="1">
    <source>
        <dbReference type="PROSITE-ProRule" id="PRU00497"/>
    </source>
</evidence>
<dbReference type="PANTHER" id="PTHR10380:SF241">
    <property type="entry name" value="CUTICULAR PROTEIN 47EG-RELATED"/>
    <property type="match status" value="1"/>
</dbReference>
<dbReference type="GO" id="GO:0062129">
    <property type="term" value="C:chitin-based extracellular matrix"/>
    <property type="evidence" value="ECO:0007669"/>
    <property type="project" value="TreeGrafter"/>
</dbReference>
<feature type="region of interest" description="Disordered" evidence="2">
    <location>
        <begin position="197"/>
        <end position="225"/>
    </location>
</feature>
<dbReference type="Proteomes" id="UP001292094">
    <property type="component" value="Unassembled WGS sequence"/>
</dbReference>
<dbReference type="InterPro" id="IPR000618">
    <property type="entry name" value="Insect_cuticle"/>
</dbReference>
<dbReference type="PROSITE" id="PS51155">
    <property type="entry name" value="CHIT_BIND_RR_2"/>
    <property type="match status" value="1"/>
</dbReference>
<dbReference type="AlphaFoldDB" id="A0AAE1QJC1"/>
<dbReference type="GO" id="GO:0008010">
    <property type="term" value="F:structural constituent of chitin-based larval cuticle"/>
    <property type="evidence" value="ECO:0007669"/>
    <property type="project" value="TreeGrafter"/>
</dbReference>
<dbReference type="InterPro" id="IPR050468">
    <property type="entry name" value="Cuticle_Struct_Prot"/>
</dbReference>
<keyword evidence="1" id="KW-0193">Cuticle</keyword>
<evidence type="ECO:0000313" key="5">
    <source>
        <dbReference type="Proteomes" id="UP001292094"/>
    </source>
</evidence>
<reference evidence="4" key="1">
    <citation type="submission" date="2023-11" db="EMBL/GenBank/DDBJ databases">
        <title>Genome assemblies of two species of porcelain crab, Petrolisthes cinctipes and Petrolisthes manimaculis (Anomura: Porcellanidae).</title>
        <authorList>
            <person name="Angst P."/>
        </authorList>
    </citation>
    <scope>NUCLEOTIDE SEQUENCE</scope>
    <source>
        <strain evidence="4">PB745_02</strain>
        <tissue evidence="4">Gill</tissue>
    </source>
</reference>
<dbReference type="Pfam" id="PF00379">
    <property type="entry name" value="Chitin_bind_4"/>
    <property type="match status" value="2"/>
</dbReference>
<accession>A0AAE1QJC1</accession>
<dbReference type="PANTHER" id="PTHR10380">
    <property type="entry name" value="CUTICLE PROTEIN"/>
    <property type="match status" value="1"/>
</dbReference>